<keyword evidence="2" id="KW-1185">Reference proteome</keyword>
<organism evidence="1 2">
    <name type="scientific">Psychrobacter aquaticus CMS 56</name>
    <dbReference type="NCBI Taxonomy" id="1354303"/>
    <lineage>
        <taxon>Bacteria</taxon>
        <taxon>Pseudomonadati</taxon>
        <taxon>Pseudomonadota</taxon>
        <taxon>Gammaproteobacteria</taxon>
        <taxon>Moraxellales</taxon>
        <taxon>Moraxellaceae</taxon>
        <taxon>Psychrobacter</taxon>
    </lineage>
</organism>
<sequence>MGFILNRLYSRGSSRIARVQCQFLITKKPALIAGFLSEAQTL</sequence>
<dbReference type="PATRIC" id="fig|1354303.4.peg.277"/>
<dbReference type="Proteomes" id="UP000016761">
    <property type="component" value="Unassembled WGS sequence"/>
</dbReference>
<gene>
    <name evidence="1" type="ORF">M917_0284</name>
</gene>
<protein>
    <submittedName>
        <fullName evidence="1">Uncharacterized protein</fullName>
    </submittedName>
</protein>
<dbReference type="AlphaFoldDB" id="U4TD58"/>
<proteinExistence type="predicted"/>
<evidence type="ECO:0000313" key="1">
    <source>
        <dbReference type="EMBL" id="ERL56654.1"/>
    </source>
</evidence>
<dbReference type="EMBL" id="AUSW01000011">
    <property type="protein sequence ID" value="ERL56654.1"/>
    <property type="molecule type" value="Genomic_DNA"/>
</dbReference>
<name>U4TD58_9GAMM</name>
<reference evidence="1 2" key="1">
    <citation type="journal article" date="2013" name="Genome Announc.">
        <title>Draft Genome Sequence of Psychrobacter aquaticus Strain CMS 56T, Isolated from a Cyanobacterial Mat Sample Collected from Water Bodies in the McMurdo Dry Valley Region of Antarctica.</title>
        <authorList>
            <person name="Reddy G.S."/>
            <person name="Ara S."/>
            <person name="Singh A."/>
            <person name="Kumar Pinnaka A."/>
            <person name="Shivaji S."/>
        </authorList>
    </citation>
    <scope>NUCLEOTIDE SEQUENCE [LARGE SCALE GENOMIC DNA]</scope>
    <source>
        <strain evidence="1 2">CMS 56</strain>
    </source>
</reference>
<evidence type="ECO:0000313" key="2">
    <source>
        <dbReference type="Proteomes" id="UP000016761"/>
    </source>
</evidence>
<accession>U4TD58</accession>
<comment type="caution">
    <text evidence="1">The sequence shown here is derived from an EMBL/GenBank/DDBJ whole genome shotgun (WGS) entry which is preliminary data.</text>
</comment>